<dbReference type="SUPFAM" id="SSF48452">
    <property type="entry name" value="TPR-like"/>
    <property type="match status" value="1"/>
</dbReference>
<dbReference type="OrthoDB" id="2898304at2"/>
<evidence type="ECO:0000313" key="1">
    <source>
        <dbReference type="EMBL" id="PCK15507.1"/>
    </source>
</evidence>
<dbReference type="NCBIfam" id="NF038310">
    <property type="entry name" value="lysogeny_AimR"/>
    <property type="match status" value="1"/>
</dbReference>
<protein>
    <recommendedName>
        <fullName evidence="3">SPBc2 prophage-derived protein YopK</fullName>
    </recommendedName>
</protein>
<dbReference type="InterPro" id="IPR011990">
    <property type="entry name" value="TPR-like_helical_dom_sf"/>
</dbReference>
<proteinExistence type="predicted"/>
<accession>A0A2A5IEV9</accession>
<dbReference type="AlphaFoldDB" id="A0A2A5IEV9"/>
<dbReference type="EMBL" id="NKHG01000221">
    <property type="protein sequence ID" value="PCK15507.1"/>
    <property type="molecule type" value="Genomic_DNA"/>
</dbReference>
<dbReference type="Pfam" id="PF22871">
    <property type="entry name" value="AimR"/>
    <property type="match status" value="1"/>
</dbReference>
<gene>
    <name evidence="1" type="ORF">CEY02_20540</name>
</gene>
<evidence type="ECO:0000313" key="2">
    <source>
        <dbReference type="Proteomes" id="UP000228754"/>
    </source>
</evidence>
<dbReference type="InterPro" id="IPR047705">
    <property type="entry name" value="AimR-like"/>
</dbReference>
<name>A0A2A5IEV9_BACPU</name>
<evidence type="ECO:0008006" key="3">
    <source>
        <dbReference type="Google" id="ProtNLM"/>
    </source>
</evidence>
<dbReference type="Proteomes" id="UP000228754">
    <property type="component" value="Unassembled WGS sequence"/>
</dbReference>
<sequence>MNLKLYIKNKCENDSSLAMKLAKIAGYSDRTGLYKFLNSSNKEMDDISSLINLIRAIDQDREIEIITEYITTLDPNKSAARQALEYLDANQLGDETDEMVDKLCNSNNAVSKEWGNVYRIHRMLTKGEIDLTSAIKETGKIKIKSEEMFVFSRMMILYEYLNTGEFGLMKSTSAYIDLSKLKKGYVKESLSSRFLLLMANVFLNDNNLKALRDYCNKIIIEDVKVNRFQVFAHLTCGNSYVFEDYHQAKTYYLNGLKFAKNSFHVYKLRSALAFLENCWGVKDNKYLEQNPKNDSDLIELAHHYLLNEQTEKMMELFNKLDSTSMHDNDLGFLYYVKGLFYKDKGCYFKSVRHFKNSDDKYFIKLPLLKLEKMGIESELIDLLAI</sequence>
<organism evidence="1 2">
    <name type="scientific">Bacillus pumilus</name>
    <name type="common">Bacillus mesentericus</name>
    <dbReference type="NCBI Taxonomy" id="1408"/>
    <lineage>
        <taxon>Bacteria</taxon>
        <taxon>Bacillati</taxon>
        <taxon>Bacillota</taxon>
        <taxon>Bacilli</taxon>
        <taxon>Bacillales</taxon>
        <taxon>Bacillaceae</taxon>
        <taxon>Bacillus</taxon>
    </lineage>
</organism>
<comment type="caution">
    <text evidence="1">The sequence shown here is derived from an EMBL/GenBank/DDBJ whole genome shotgun (WGS) entry which is preliminary data.</text>
</comment>
<reference evidence="1 2" key="1">
    <citation type="submission" date="2017-06" db="EMBL/GenBank/DDBJ databases">
        <title>Draft Genome Sequence of Bacillus sp Strain 36R Isolated from saline sediment at Atanasia, Sonora, Mexico.</title>
        <authorList>
            <person name="Sanchez Diaz R."/>
            <person name="Quiroz Macias M.E."/>
            <person name="Ibarra Gamez J.C."/>
            <person name="Enciso Ibarra J."/>
            <person name="Gomez Gil B."/>
            <person name="Galaviz Silva L."/>
        </authorList>
    </citation>
    <scope>NUCLEOTIDE SEQUENCE [LARGE SCALE GENOMIC DNA]</scope>
    <source>
        <strain evidence="1 2">36R_ATNSAL</strain>
    </source>
</reference>